<dbReference type="Gene3D" id="1.10.1280.10">
    <property type="entry name" value="Di-copper center containing domain from catechol oxidase"/>
    <property type="match status" value="1"/>
</dbReference>
<proteinExistence type="predicted"/>
<dbReference type="SUPFAM" id="SSF48056">
    <property type="entry name" value="Di-copper centre-containing domain"/>
    <property type="match status" value="1"/>
</dbReference>
<dbReference type="OrthoDB" id="6132182at2759"/>
<feature type="domain" description="Tyrosinase copper-binding" evidence="3">
    <location>
        <begin position="368"/>
        <end position="379"/>
    </location>
</feature>
<dbReference type="PANTHER" id="PTHR11474">
    <property type="entry name" value="TYROSINASE FAMILY MEMBER"/>
    <property type="match status" value="1"/>
</dbReference>
<dbReference type="PANTHER" id="PTHR11474:SF126">
    <property type="entry name" value="TYROSINASE-LIKE PROTEIN TYR-1-RELATED"/>
    <property type="match status" value="1"/>
</dbReference>
<dbReference type="EMBL" id="JABCIY010000151">
    <property type="protein sequence ID" value="KAF7192050.1"/>
    <property type="molecule type" value="Genomic_DNA"/>
</dbReference>
<protein>
    <submittedName>
        <fullName evidence="4">Tyrosinase ustQ</fullName>
    </submittedName>
</protein>
<evidence type="ECO:0000256" key="1">
    <source>
        <dbReference type="ARBA" id="ARBA00022723"/>
    </source>
</evidence>
<dbReference type="InterPro" id="IPR050316">
    <property type="entry name" value="Tyrosinase/Hemocyanin"/>
</dbReference>
<keyword evidence="2" id="KW-0186">Copper</keyword>
<keyword evidence="1" id="KW-0479">Metal-binding</keyword>
<dbReference type="AlphaFoldDB" id="A0A8H6VME7"/>
<reference evidence="4" key="1">
    <citation type="submission" date="2020-04" db="EMBL/GenBank/DDBJ databases">
        <title>Draft genome resource of the tomato pathogen Pseudocercospora fuligena.</title>
        <authorList>
            <person name="Zaccaron A."/>
        </authorList>
    </citation>
    <scope>NUCLEOTIDE SEQUENCE</scope>
    <source>
        <strain evidence="4">PF001</strain>
    </source>
</reference>
<organism evidence="4 5">
    <name type="scientific">Pseudocercospora fuligena</name>
    <dbReference type="NCBI Taxonomy" id="685502"/>
    <lineage>
        <taxon>Eukaryota</taxon>
        <taxon>Fungi</taxon>
        <taxon>Dikarya</taxon>
        <taxon>Ascomycota</taxon>
        <taxon>Pezizomycotina</taxon>
        <taxon>Dothideomycetes</taxon>
        <taxon>Dothideomycetidae</taxon>
        <taxon>Mycosphaerellales</taxon>
        <taxon>Mycosphaerellaceae</taxon>
        <taxon>Pseudocercospora</taxon>
    </lineage>
</organism>
<dbReference type="GO" id="GO:0016491">
    <property type="term" value="F:oxidoreductase activity"/>
    <property type="evidence" value="ECO:0007669"/>
    <property type="project" value="InterPro"/>
</dbReference>
<dbReference type="PRINTS" id="PR00092">
    <property type="entry name" value="TYROSINASE"/>
</dbReference>
<comment type="caution">
    <text evidence="4">The sequence shown here is derived from an EMBL/GenBank/DDBJ whole genome shotgun (WGS) entry which is preliminary data.</text>
</comment>
<dbReference type="InterPro" id="IPR002227">
    <property type="entry name" value="Tyrosinase_Cu-bd"/>
</dbReference>
<sequence length="464" mass="51637">MWSLRRTPLPAKLGLQISFTRNSWLPVNIPKTFWFHERGAANRCASVPDTTASSDYCLACIVDMLWCVSCRGNRGKVVTRTGARWLVSIGSISSTAFLVTCCFWSCSFKHPYTLVRILFDSSFGHVYTGRAADSIMWTLSRCIILFFAVSVAARTLPEKRQTCSNPVRRRSWTALSNEDKMAYINAVQCLARTPPQAGIAGAQNLWDEIQFAHVRNQNFIHGVAAFLPWHRYYIKAFETLASRHCGYNAGLPYWDEAADASNMAGSAVWDNTYGMGGNGDGSNGCITSGPFRNFSMVYNDSFQAAEPYCISRAFNQEEFSGARQSNVDECFNEGNWASASSCYEKWVHLAGHNGVGRVMANALLAPADPVFFLHHTNLDRLWWSWQQADLGTRLTEMGRPNTPGEDFNAQNGWQTPGPEFTQYCGDDGPTTTLRHVLFMAGIVPNATIADVMDLRSPAMCAEYA</sequence>
<dbReference type="Pfam" id="PF00264">
    <property type="entry name" value="Tyrosinase"/>
    <property type="match status" value="1"/>
</dbReference>
<evidence type="ECO:0000259" key="3">
    <source>
        <dbReference type="PROSITE" id="PS00498"/>
    </source>
</evidence>
<dbReference type="InterPro" id="IPR008922">
    <property type="entry name" value="Di-copper_centre_dom_sf"/>
</dbReference>
<keyword evidence="5" id="KW-1185">Reference proteome</keyword>
<evidence type="ECO:0000313" key="5">
    <source>
        <dbReference type="Proteomes" id="UP000660729"/>
    </source>
</evidence>
<dbReference type="PROSITE" id="PS00498">
    <property type="entry name" value="TYROSINASE_2"/>
    <property type="match status" value="1"/>
</dbReference>
<name>A0A8H6VME7_9PEZI</name>
<evidence type="ECO:0000313" key="4">
    <source>
        <dbReference type="EMBL" id="KAF7192050.1"/>
    </source>
</evidence>
<dbReference type="GO" id="GO:0046872">
    <property type="term" value="F:metal ion binding"/>
    <property type="evidence" value="ECO:0007669"/>
    <property type="project" value="UniProtKB-KW"/>
</dbReference>
<gene>
    <name evidence="4" type="ORF">HII31_06695</name>
</gene>
<accession>A0A8H6VME7</accession>
<evidence type="ECO:0000256" key="2">
    <source>
        <dbReference type="ARBA" id="ARBA00023008"/>
    </source>
</evidence>
<dbReference type="Proteomes" id="UP000660729">
    <property type="component" value="Unassembled WGS sequence"/>
</dbReference>